<comment type="caution">
    <text evidence="2">The sequence shown here is derived from an EMBL/GenBank/DDBJ whole genome shotgun (WGS) entry which is preliminary data.</text>
</comment>
<dbReference type="PROSITE" id="PS50042">
    <property type="entry name" value="CNMP_BINDING_3"/>
    <property type="match status" value="1"/>
</dbReference>
<reference evidence="2" key="1">
    <citation type="journal article" date="2014" name="Int. J. Syst. Evol. Microbiol.">
        <title>Complete genome sequence of Corynebacterium casei LMG S-19264T (=DSM 44701T), isolated from a smear-ripened cheese.</title>
        <authorList>
            <consortium name="US DOE Joint Genome Institute (JGI-PGF)"/>
            <person name="Walter F."/>
            <person name="Albersmeier A."/>
            <person name="Kalinowski J."/>
            <person name="Ruckert C."/>
        </authorList>
    </citation>
    <scope>NUCLEOTIDE SEQUENCE</scope>
    <source>
        <strain evidence="2">CGMCC 4.7308</strain>
    </source>
</reference>
<dbReference type="InterPro" id="IPR018490">
    <property type="entry name" value="cNMP-bd_dom_sf"/>
</dbReference>
<dbReference type="CDD" id="cd05401">
    <property type="entry name" value="NT_GlnE_GlnD_like"/>
    <property type="match status" value="1"/>
</dbReference>
<sequence length="625" mass="66853">MDGVDDLVGFLHRHPPFDTLTTAELERLAAAGRLVDAEPGQLVWDGFAAPADVLWVVLDGEVELWDDSGTLVEGPDEVLAPGGVFGFSALLTRDAIGPRAIAQGPARLLRLPGSVVAPVFSSSAGVRFLVRNLAAPSNRPGPVPAYSTVDQLVVSPPVIGDPGMTVADAARLMTAHGSRYAVIPLGDGSAAPAPYGLVTDALLRERVLAAGRPADTPVVEVVTTPATTVSETLAADALIELTERGLDYLVVTDRAGGVRGVVVPDDFVVSPSAAGVPLREQVTRAGSAAELISLGRRVPPLVRDMLHRGRTAAEITAVRSTITDAVQRRALSLVLERHPDLREDEITWLALGSNGRREPVLSSDVDSAAVLADSVDTPARVAAYRRAFAEVDGLLGRVGLHVDEHHATPGAASFARTREQWRRAARRWLADPLSGQALIMTSLLLDARPILGDPGLPVVVEVFGDIRSHPRTFVLMLQESLARRARLRTMRDVLVRRGGTFDIKTHALAPVVDMARCAALSVRSAELSTRARLAAAAGSPILDPDQAHTLIEVFEVLQRIRLSYQLAQLERGDPATDVLSMHRLSPLDRSLIAQAVREVAAIQRRVANLAQLLDPEEWVRSPHPA</sequence>
<dbReference type="Gene3D" id="2.60.120.10">
    <property type="entry name" value="Jelly Rolls"/>
    <property type="match status" value="1"/>
</dbReference>
<dbReference type="InterPro" id="IPR005105">
    <property type="entry name" value="GlnD_Uridyltrans_N"/>
</dbReference>
<dbReference type="InterPro" id="IPR046342">
    <property type="entry name" value="CBS_dom_sf"/>
</dbReference>
<reference evidence="2" key="2">
    <citation type="submission" date="2020-09" db="EMBL/GenBank/DDBJ databases">
        <authorList>
            <person name="Sun Q."/>
            <person name="Zhou Y."/>
        </authorList>
    </citation>
    <scope>NUCLEOTIDE SEQUENCE</scope>
    <source>
        <strain evidence="2">CGMCC 4.7308</strain>
    </source>
</reference>
<proteinExistence type="predicted"/>
<evidence type="ECO:0000313" key="2">
    <source>
        <dbReference type="EMBL" id="GGL97211.1"/>
    </source>
</evidence>
<protein>
    <submittedName>
        <fullName evidence="2">Cyclic nucleotide-binding protein</fullName>
    </submittedName>
</protein>
<dbReference type="InterPro" id="IPR018821">
    <property type="entry name" value="DUF294_put_nucleoTrafse_sb-bd"/>
</dbReference>
<organism evidence="2 3">
    <name type="scientific">Nakamurella endophytica</name>
    <dbReference type="NCBI Taxonomy" id="1748367"/>
    <lineage>
        <taxon>Bacteria</taxon>
        <taxon>Bacillati</taxon>
        <taxon>Actinomycetota</taxon>
        <taxon>Actinomycetes</taxon>
        <taxon>Nakamurellales</taxon>
        <taxon>Nakamurellaceae</taxon>
        <taxon>Nakamurella</taxon>
    </lineage>
</organism>
<keyword evidence="3" id="KW-1185">Reference proteome</keyword>
<dbReference type="GO" id="GO:0008773">
    <property type="term" value="F:[protein-PII] uridylyltransferase activity"/>
    <property type="evidence" value="ECO:0007669"/>
    <property type="project" value="InterPro"/>
</dbReference>
<dbReference type="Proteomes" id="UP000655208">
    <property type="component" value="Unassembled WGS sequence"/>
</dbReference>
<evidence type="ECO:0000259" key="1">
    <source>
        <dbReference type="PROSITE" id="PS50042"/>
    </source>
</evidence>
<feature type="domain" description="Cyclic nucleotide-binding" evidence="1">
    <location>
        <begin position="51"/>
        <end position="100"/>
    </location>
</feature>
<dbReference type="InterPro" id="IPR014710">
    <property type="entry name" value="RmlC-like_jellyroll"/>
</dbReference>
<dbReference type="Gene3D" id="3.10.580.10">
    <property type="entry name" value="CBS-domain"/>
    <property type="match status" value="1"/>
</dbReference>
<dbReference type="SUPFAM" id="SSF51206">
    <property type="entry name" value="cAMP-binding domain-like"/>
    <property type="match status" value="1"/>
</dbReference>
<dbReference type="Pfam" id="PF10335">
    <property type="entry name" value="DUF294_C"/>
    <property type="match status" value="1"/>
</dbReference>
<gene>
    <name evidence="2" type="ORF">GCM10011594_16110</name>
</gene>
<dbReference type="InterPro" id="IPR000595">
    <property type="entry name" value="cNMP-bd_dom"/>
</dbReference>
<evidence type="ECO:0000313" key="3">
    <source>
        <dbReference type="Proteomes" id="UP000655208"/>
    </source>
</evidence>
<name>A0A917SUU7_9ACTN</name>
<dbReference type="AlphaFoldDB" id="A0A917SUU7"/>
<dbReference type="SUPFAM" id="SSF54631">
    <property type="entry name" value="CBS-domain pair"/>
    <property type="match status" value="1"/>
</dbReference>
<dbReference type="Pfam" id="PF03445">
    <property type="entry name" value="DUF294"/>
    <property type="match status" value="1"/>
</dbReference>
<dbReference type="CDD" id="cd00038">
    <property type="entry name" value="CAP_ED"/>
    <property type="match status" value="1"/>
</dbReference>
<dbReference type="EMBL" id="BMNA01000003">
    <property type="protein sequence ID" value="GGL97211.1"/>
    <property type="molecule type" value="Genomic_DNA"/>
</dbReference>
<accession>A0A917SUU7</accession>